<comment type="caution">
    <text evidence="1">The sequence shown here is derived from an EMBL/GenBank/DDBJ whole genome shotgun (WGS) entry which is preliminary data.</text>
</comment>
<name>A0ABV4HY86_9ACTN</name>
<evidence type="ECO:0000313" key="1">
    <source>
        <dbReference type="EMBL" id="MEZ0491235.1"/>
    </source>
</evidence>
<dbReference type="InterPro" id="IPR041881">
    <property type="entry name" value="PqqD_sf"/>
</dbReference>
<dbReference type="Pfam" id="PF05402">
    <property type="entry name" value="PqqD"/>
    <property type="match status" value="1"/>
</dbReference>
<dbReference type="RefSeq" id="WP_370717290.1">
    <property type="nucleotide sequence ID" value="NZ_JBGGTQ010000002.1"/>
</dbReference>
<dbReference type="InterPro" id="IPR008792">
    <property type="entry name" value="PQQD"/>
</dbReference>
<dbReference type="EMBL" id="JBGGTQ010000002">
    <property type="protein sequence ID" value="MEZ0491235.1"/>
    <property type="molecule type" value="Genomic_DNA"/>
</dbReference>
<gene>
    <name evidence="1" type="ORF">AB2L28_03185</name>
</gene>
<accession>A0ABV4HY86</accession>
<dbReference type="Gene3D" id="1.10.10.1150">
    <property type="entry name" value="Coenzyme PQQ synthesis protein D (PqqD)"/>
    <property type="match status" value="1"/>
</dbReference>
<proteinExistence type="predicted"/>
<keyword evidence="2" id="KW-1185">Reference proteome</keyword>
<organism evidence="1 2">
    <name type="scientific">Kineococcus mangrovi</name>
    <dbReference type="NCBI Taxonomy" id="1660183"/>
    <lineage>
        <taxon>Bacteria</taxon>
        <taxon>Bacillati</taxon>
        <taxon>Actinomycetota</taxon>
        <taxon>Actinomycetes</taxon>
        <taxon>Kineosporiales</taxon>
        <taxon>Kineosporiaceae</taxon>
        <taxon>Kineococcus</taxon>
    </lineage>
</organism>
<protein>
    <submittedName>
        <fullName evidence="1">PqqD family protein</fullName>
    </submittedName>
</protein>
<dbReference type="Proteomes" id="UP001566476">
    <property type="component" value="Unassembled WGS sequence"/>
</dbReference>
<sequence length="87" mass="9496">MTSRTVQTRSELVWQEVDGQVVVLDPGSSTYHGVTGAGTTLWPLLVRGTTRDELVAELVAVFSLDEPVARQDVAVFLAELAPFLREP</sequence>
<reference evidence="1 2" key="1">
    <citation type="submission" date="2024-07" db="EMBL/GenBank/DDBJ databases">
        <authorList>
            <person name="Thanompreechachai J."/>
            <person name="Duangmal K."/>
        </authorList>
    </citation>
    <scope>NUCLEOTIDE SEQUENCE [LARGE SCALE GENOMIC DNA]</scope>
    <source>
        <strain evidence="1 2">TBRC 1896</strain>
    </source>
</reference>
<evidence type="ECO:0000313" key="2">
    <source>
        <dbReference type="Proteomes" id="UP001566476"/>
    </source>
</evidence>